<evidence type="ECO:0000256" key="2">
    <source>
        <dbReference type="ARBA" id="ARBA00023002"/>
    </source>
</evidence>
<evidence type="ECO:0000313" key="4">
    <source>
        <dbReference type="EMBL" id="KHN85677.1"/>
    </source>
</evidence>
<gene>
    <name evidence="4" type="primary">ACAD9</name>
    <name evidence="4" type="ORF">Tcan_14582</name>
</gene>
<comment type="caution">
    <text evidence="4">The sequence shown here is derived from an EMBL/GenBank/DDBJ whole genome shotgun (WGS) entry which is preliminary data.</text>
</comment>
<dbReference type="OMA" id="HDYATHN"/>
<keyword evidence="1" id="KW-0809">Transit peptide</keyword>
<evidence type="ECO:0000313" key="5">
    <source>
        <dbReference type="Proteomes" id="UP000031036"/>
    </source>
</evidence>
<evidence type="ECO:0000259" key="3">
    <source>
        <dbReference type="Pfam" id="PF21343"/>
    </source>
</evidence>
<dbReference type="InterPro" id="IPR049448">
    <property type="entry name" value="ACAD9/ACADV-like_C"/>
</dbReference>
<dbReference type="EMBL" id="JPKZ01000751">
    <property type="protein sequence ID" value="KHN85677.1"/>
    <property type="molecule type" value="Genomic_DNA"/>
</dbReference>
<reference evidence="4 5" key="1">
    <citation type="submission" date="2014-11" db="EMBL/GenBank/DDBJ databases">
        <title>Genetic blueprint of the zoonotic pathogen Toxocara canis.</title>
        <authorList>
            <person name="Zhu X.-Q."/>
            <person name="Korhonen P.K."/>
            <person name="Cai H."/>
            <person name="Young N.D."/>
            <person name="Nejsum P."/>
            <person name="von Samson-Himmelstjerna G."/>
            <person name="Boag P.R."/>
            <person name="Tan P."/>
            <person name="Li Q."/>
            <person name="Min J."/>
            <person name="Yang Y."/>
            <person name="Wang X."/>
            <person name="Fang X."/>
            <person name="Hall R.S."/>
            <person name="Hofmann A."/>
            <person name="Sternberg P.W."/>
            <person name="Jex A.R."/>
            <person name="Gasser R.B."/>
        </authorList>
    </citation>
    <scope>NUCLEOTIDE SEQUENCE [LARGE SCALE GENOMIC DNA]</scope>
    <source>
        <strain evidence="4">PN_DK_2014</strain>
    </source>
</reference>
<dbReference type="AlphaFoldDB" id="A0A0B2VWE4"/>
<organism evidence="4 5">
    <name type="scientific">Toxocara canis</name>
    <name type="common">Canine roundworm</name>
    <dbReference type="NCBI Taxonomy" id="6265"/>
    <lineage>
        <taxon>Eukaryota</taxon>
        <taxon>Metazoa</taxon>
        <taxon>Ecdysozoa</taxon>
        <taxon>Nematoda</taxon>
        <taxon>Chromadorea</taxon>
        <taxon>Rhabditida</taxon>
        <taxon>Spirurina</taxon>
        <taxon>Ascaridomorpha</taxon>
        <taxon>Ascaridoidea</taxon>
        <taxon>Toxocaridae</taxon>
        <taxon>Toxocara</taxon>
    </lineage>
</organism>
<dbReference type="STRING" id="6265.A0A0B2VWE4"/>
<dbReference type="Gene3D" id="1.20.140.10">
    <property type="entry name" value="Butyryl-CoA Dehydrogenase, subunit A, domain 3"/>
    <property type="match status" value="1"/>
</dbReference>
<dbReference type="OrthoDB" id="354at2759"/>
<dbReference type="Proteomes" id="UP000031036">
    <property type="component" value="Unassembled WGS sequence"/>
</dbReference>
<keyword evidence="2" id="KW-0560">Oxidoreductase</keyword>
<keyword evidence="5" id="KW-1185">Reference proteome</keyword>
<evidence type="ECO:0000256" key="1">
    <source>
        <dbReference type="ARBA" id="ARBA00022946"/>
    </source>
</evidence>
<sequence length="118" mass="13058">MSRLNTVISKLAAEQGKRIETDFGVLCSLSSVVENNLGMVAVISRASRSYSIGLRNADLELAWALTYCCRAARDSFTELHTLLDYFHLVRSSPSLLQIGRAALEMGGYCLESPVEKNW</sequence>
<name>A0A0B2VWE4_TOXCA</name>
<accession>A0A0B2VWE4</accession>
<proteinExistence type="predicted"/>
<protein>
    <submittedName>
        <fullName evidence="4">Acyl-CoA dehydrogenase family member 9, mitochondrial</fullName>
    </submittedName>
</protein>
<dbReference type="Pfam" id="PF21343">
    <property type="entry name" value="ACAD9-ACADV_C"/>
    <property type="match status" value="1"/>
</dbReference>
<feature type="domain" description="ACAD9/ACADV-like C-terminal" evidence="3">
    <location>
        <begin position="6"/>
        <end position="82"/>
    </location>
</feature>
<dbReference type="GO" id="GO:0016491">
    <property type="term" value="F:oxidoreductase activity"/>
    <property type="evidence" value="ECO:0007669"/>
    <property type="project" value="UniProtKB-KW"/>
</dbReference>